<evidence type="ECO:0000313" key="1">
    <source>
        <dbReference type="EMBL" id="JAC66467.1"/>
    </source>
</evidence>
<name>A0A061R0K5_9CHLO</name>
<proteinExistence type="predicted"/>
<protein>
    <submittedName>
        <fullName evidence="1">Uncharacterized protein</fullName>
    </submittedName>
</protein>
<feature type="non-terminal residue" evidence="1">
    <location>
        <position position="150"/>
    </location>
</feature>
<sequence>VGSVTRPPPLRRSPTSLGETISLVDLPPHHEHVVVIEHVKQLYDCVEDGLTRGPCARRGPRGDGRPRGWAAAVRRKLLAVAAPRSGLEHTAGGGTGCRRRHLRRWRAPLQVGCRRAKRAATALCNRGWCIILHSRLGLRPRITVNDASFG</sequence>
<accession>A0A061R0K5</accession>
<dbReference type="EMBL" id="GBEZ01020175">
    <property type="protein sequence ID" value="JAC66467.1"/>
    <property type="molecule type" value="Transcribed_RNA"/>
</dbReference>
<feature type="non-terminal residue" evidence="1">
    <location>
        <position position="1"/>
    </location>
</feature>
<organism evidence="1">
    <name type="scientific">Tetraselmis sp. GSL018</name>
    <dbReference type="NCBI Taxonomy" id="582737"/>
    <lineage>
        <taxon>Eukaryota</taxon>
        <taxon>Viridiplantae</taxon>
        <taxon>Chlorophyta</taxon>
        <taxon>core chlorophytes</taxon>
        <taxon>Chlorodendrophyceae</taxon>
        <taxon>Chlorodendrales</taxon>
        <taxon>Chlorodendraceae</taxon>
        <taxon>Tetraselmis</taxon>
    </lineage>
</organism>
<dbReference type="AlphaFoldDB" id="A0A061R0K5"/>
<gene>
    <name evidence="1" type="ORF">TSPGSL018_13577</name>
</gene>
<reference evidence="1" key="1">
    <citation type="submission" date="2014-05" db="EMBL/GenBank/DDBJ databases">
        <title>The transcriptome of the halophilic microalga Tetraselmis sp. GSL018 isolated from the Great Salt Lake, Utah.</title>
        <authorList>
            <person name="Jinkerson R.E."/>
            <person name="D'Adamo S."/>
            <person name="Posewitz M.C."/>
        </authorList>
    </citation>
    <scope>NUCLEOTIDE SEQUENCE</scope>
    <source>
        <strain evidence="1">GSL018</strain>
    </source>
</reference>